<accession>A0A7X1U2T8</accession>
<dbReference type="InterPro" id="IPR050326">
    <property type="entry name" value="NAD_dep_DNA_ligaseB"/>
</dbReference>
<evidence type="ECO:0000256" key="7">
    <source>
        <dbReference type="HAMAP-Rule" id="MF_01587"/>
    </source>
</evidence>
<dbReference type="GO" id="GO:0006260">
    <property type="term" value="P:DNA replication"/>
    <property type="evidence" value="ECO:0007669"/>
    <property type="project" value="UniProtKB-KW"/>
</dbReference>
<sequence length="556" mass="62808">MLPRLLLLTIFIPLSTQAHCPDWPTTRADVEITTLHQQLQRWDTSYHRDGQALVADELYDQARQRLDTLQSCFPLAPQARSRPLASARGNIAHPVPHTGVEKLPGADAVRLWLRNRREVWVQPKIDGVAVSLIYRKGRLHQALSRGDGQQGHDWSSVARQIPAIPQQLPQPVDLLLQGELYQRLEGHVQARAGSRNARSRVAGWMARKHLEPDAAAQIGLFVWDWPQGPQAMDERLEQLAKLGFTEGREYSRRIANFDAAQHWREHWYRSALPFASDGIILRLGRRPAAERWQARNPHWIAAWKYPYIQALANVREVEFRVGRTGRITPLLHIEPVTLDDRQIRRVSAGSLRRWRELDILPGDQVAVSLAGLTIPRLDDVVLRAPQRPPLQAPVQSDFHALSCWQPSPGCESQFLARLTWLSGKQALNLEHVGEQTWVRLVQAGRIKSLLDWLTLDQAELVNMAGFGERSSARLLESLHNARRRPFALWLKALGLPPSGAADLGGPWQALALKSSLDWQQEAEVGVERAERLAAFFRDPQVLALRATLNDAGVEGF</sequence>
<evidence type="ECO:0000313" key="10">
    <source>
        <dbReference type="EMBL" id="MQA52156.1"/>
    </source>
</evidence>
<dbReference type="Proteomes" id="UP000486534">
    <property type="component" value="Unassembled WGS sequence"/>
</dbReference>
<keyword evidence="1 7" id="KW-0436">Ligase</keyword>
<dbReference type="NCBIfam" id="NF005987">
    <property type="entry name" value="PRK08097.1"/>
    <property type="match status" value="1"/>
</dbReference>
<dbReference type="GO" id="GO:0003911">
    <property type="term" value="F:DNA ligase (NAD+) activity"/>
    <property type="evidence" value="ECO:0007669"/>
    <property type="project" value="UniProtKB-UniRule"/>
</dbReference>
<feature type="signal peptide" evidence="8">
    <location>
        <begin position="1"/>
        <end position="20"/>
    </location>
</feature>
<reference evidence="10 11" key="1">
    <citation type="submission" date="2019-10" db="EMBL/GenBank/DDBJ databases">
        <title>Pseudomonas dajingensis sp. nov., isolated from the profound head ulcers of farmed Murray cod (Maccullochella peelii peelii).</title>
        <authorList>
            <person name="Liu Y."/>
        </authorList>
    </citation>
    <scope>NUCLEOTIDE SEQUENCE [LARGE SCALE GENOMIC DNA]</scope>
    <source>
        <strain evidence="10 11">MC042</strain>
    </source>
</reference>
<evidence type="ECO:0000313" key="11">
    <source>
        <dbReference type="Proteomes" id="UP000486534"/>
    </source>
</evidence>
<dbReference type="SUPFAM" id="SSF47781">
    <property type="entry name" value="RuvA domain 2-like"/>
    <property type="match status" value="1"/>
</dbReference>
<feature type="active site" description="N6-AMP-lysine intermediate" evidence="7">
    <location>
        <position position="124"/>
    </location>
</feature>
<organism evidence="10 11">
    <name type="scientific">Pseudomonas piscis</name>
    <dbReference type="NCBI Taxonomy" id="2614538"/>
    <lineage>
        <taxon>Bacteria</taxon>
        <taxon>Pseudomonadati</taxon>
        <taxon>Pseudomonadota</taxon>
        <taxon>Gammaproteobacteria</taxon>
        <taxon>Pseudomonadales</taxon>
        <taxon>Pseudomonadaceae</taxon>
        <taxon>Pseudomonas</taxon>
    </lineage>
</organism>
<comment type="catalytic activity">
    <reaction evidence="6 7">
        <text>NAD(+) + (deoxyribonucleotide)n-3'-hydroxyl + 5'-phospho-(deoxyribonucleotide)m = (deoxyribonucleotide)n+m + AMP + beta-nicotinamide D-nucleotide.</text>
        <dbReference type="EC" id="6.5.1.2"/>
    </reaction>
</comment>
<dbReference type="InterPro" id="IPR004150">
    <property type="entry name" value="NAD_DNA_ligase_OB"/>
</dbReference>
<evidence type="ECO:0000256" key="6">
    <source>
        <dbReference type="ARBA" id="ARBA00034005"/>
    </source>
</evidence>
<dbReference type="Gene3D" id="1.10.287.610">
    <property type="entry name" value="Helix hairpin bin"/>
    <property type="match status" value="1"/>
</dbReference>
<keyword evidence="8" id="KW-0732">Signal</keyword>
<dbReference type="SMART" id="SM00532">
    <property type="entry name" value="LIGANc"/>
    <property type="match status" value="1"/>
</dbReference>
<dbReference type="HAMAP" id="MF_01587">
    <property type="entry name" value="DNA_ligase_B"/>
    <property type="match status" value="1"/>
</dbReference>
<dbReference type="SUPFAM" id="SSF56091">
    <property type="entry name" value="DNA ligase/mRNA capping enzyme, catalytic domain"/>
    <property type="match status" value="1"/>
</dbReference>
<dbReference type="PANTHER" id="PTHR47810">
    <property type="entry name" value="DNA LIGASE"/>
    <property type="match status" value="1"/>
</dbReference>
<keyword evidence="5 7" id="KW-0234">DNA repair</keyword>
<dbReference type="InterPro" id="IPR020923">
    <property type="entry name" value="DNA_ligase_B"/>
</dbReference>
<evidence type="ECO:0000259" key="9">
    <source>
        <dbReference type="SMART" id="SM00532"/>
    </source>
</evidence>
<evidence type="ECO:0000256" key="3">
    <source>
        <dbReference type="ARBA" id="ARBA00022763"/>
    </source>
</evidence>
<dbReference type="Gene3D" id="3.30.470.30">
    <property type="entry name" value="DNA ligase/mRNA capping enzyme"/>
    <property type="match status" value="1"/>
</dbReference>
<keyword evidence="4 7" id="KW-0520">NAD</keyword>
<dbReference type="Pfam" id="PF03120">
    <property type="entry name" value="OB_DNA_ligase"/>
    <property type="match status" value="1"/>
</dbReference>
<evidence type="ECO:0000256" key="8">
    <source>
        <dbReference type="SAM" id="SignalP"/>
    </source>
</evidence>
<comment type="caution">
    <text evidence="10">The sequence shown here is derived from an EMBL/GenBank/DDBJ whole genome shotgun (WGS) entry which is preliminary data.</text>
</comment>
<comment type="similarity">
    <text evidence="7">Belongs to the NAD-dependent DNA ligase family. LigB subfamily.</text>
</comment>
<dbReference type="Gene3D" id="1.10.150.20">
    <property type="entry name" value="5' to 3' exonuclease, C-terminal subdomain"/>
    <property type="match status" value="1"/>
</dbReference>
<dbReference type="GO" id="GO:0006281">
    <property type="term" value="P:DNA repair"/>
    <property type="evidence" value="ECO:0007669"/>
    <property type="project" value="UniProtKB-KW"/>
</dbReference>
<dbReference type="PIRSF" id="PIRSF001604">
    <property type="entry name" value="LigA"/>
    <property type="match status" value="1"/>
</dbReference>
<dbReference type="InterPro" id="IPR010994">
    <property type="entry name" value="RuvA_2-like"/>
</dbReference>
<evidence type="ECO:0000256" key="5">
    <source>
        <dbReference type="ARBA" id="ARBA00023204"/>
    </source>
</evidence>
<gene>
    <name evidence="7 10" type="primary">ligB</name>
    <name evidence="10" type="ORF">GDH07_02330</name>
</gene>
<dbReference type="SUPFAM" id="SSF50249">
    <property type="entry name" value="Nucleic acid-binding proteins"/>
    <property type="match status" value="1"/>
</dbReference>
<keyword evidence="2 7" id="KW-0235">DNA replication</keyword>
<dbReference type="InterPro" id="IPR013840">
    <property type="entry name" value="DNAligase_N"/>
</dbReference>
<dbReference type="InterPro" id="IPR012340">
    <property type="entry name" value="NA-bd_OB-fold"/>
</dbReference>
<name>A0A7X1U2T8_9PSED</name>
<dbReference type="InterPro" id="IPR001679">
    <property type="entry name" value="DNA_ligase"/>
</dbReference>
<evidence type="ECO:0000256" key="2">
    <source>
        <dbReference type="ARBA" id="ARBA00022705"/>
    </source>
</evidence>
<dbReference type="AlphaFoldDB" id="A0A7X1U2T8"/>
<comment type="function">
    <text evidence="7">Catalyzes the formation of phosphodiester linkages between 5'-phosphoryl and 3'-hydroxyl groups in double-stranded DNA using NAD as a coenzyme and as the energy source for the reaction.</text>
</comment>
<proteinExistence type="inferred from homology"/>
<feature type="domain" description="NAD-dependent DNA ligase N-terminal" evidence="9">
    <location>
        <begin position="27"/>
        <end position="426"/>
    </location>
</feature>
<feature type="chain" id="PRO_5030970322" description="DNA ligase B" evidence="8">
    <location>
        <begin position="21"/>
        <end position="556"/>
    </location>
</feature>
<dbReference type="PANTHER" id="PTHR47810:SF1">
    <property type="entry name" value="DNA LIGASE B"/>
    <property type="match status" value="1"/>
</dbReference>
<keyword evidence="3 7" id="KW-0227">DNA damage</keyword>
<protein>
    <recommendedName>
        <fullName evidence="7">DNA ligase B</fullName>
        <ecNumber evidence="7">6.5.1.2</ecNumber>
    </recommendedName>
    <alternativeName>
        <fullName evidence="7">Polydeoxyribonucleotide synthase [NAD(+)] B</fullName>
    </alternativeName>
</protein>
<dbReference type="EC" id="6.5.1.2" evidence="7"/>
<evidence type="ECO:0000256" key="1">
    <source>
        <dbReference type="ARBA" id="ARBA00022598"/>
    </source>
</evidence>
<dbReference type="Gene3D" id="2.40.50.140">
    <property type="entry name" value="Nucleic acid-binding proteins"/>
    <property type="match status" value="1"/>
</dbReference>
<dbReference type="RefSeq" id="WP_152896595.1">
    <property type="nucleotide sequence ID" value="NZ_WHUV01000001.1"/>
</dbReference>
<dbReference type="InterPro" id="IPR013839">
    <property type="entry name" value="DNAligase_adenylation"/>
</dbReference>
<dbReference type="Pfam" id="PF01653">
    <property type="entry name" value="DNA_ligase_aden"/>
    <property type="match status" value="1"/>
</dbReference>
<evidence type="ECO:0000256" key="4">
    <source>
        <dbReference type="ARBA" id="ARBA00023027"/>
    </source>
</evidence>
<dbReference type="EMBL" id="WHUV01000001">
    <property type="protein sequence ID" value="MQA52156.1"/>
    <property type="molecule type" value="Genomic_DNA"/>
</dbReference>